<dbReference type="EMBL" id="DTGD01000052">
    <property type="protein sequence ID" value="HGB35525.1"/>
    <property type="molecule type" value="Genomic_DNA"/>
</dbReference>
<feature type="binding site" evidence="6">
    <location>
        <position position="61"/>
    </location>
    <ligand>
        <name>phosphate</name>
        <dbReference type="ChEBI" id="CHEBI:43474"/>
    </ligand>
</feature>
<dbReference type="Pfam" id="PF01048">
    <property type="entry name" value="PNP_UDP_1"/>
    <property type="match status" value="1"/>
</dbReference>
<dbReference type="InterPro" id="IPR035994">
    <property type="entry name" value="Nucleoside_phosphorylase_sf"/>
</dbReference>
<keyword evidence="4 5" id="KW-0808">Transferase</keyword>
<comment type="function">
    <text evidence="5">The purine nucleoside phosphorylases catalyze the phosphorolytic breakdown of the N-glycosidic bond in the beta-(deoxy)ribonucleoside molecules, with the formation of the corresponding free purine bases and pentose-1-phosphate.</text>
</comment>
<dbReference type="NCBIfam" id="TIGR01700">
    <property type="entry name" value="PNPH"/>
    <property type="match status" value="1"/>
</dbReference>
<dbReference type="PIRSF" id="PIRSF000477">
    <property type="entry name" value="PurNPase"/>
    <property type="match status" value="1"/>
</dbReference>
<evidence type="ECO:0000256" key="5">
    <source>
        <dbReference type="PIRNR" id="PIRNR000477"/>
    </source>
</evidence>
<dbReference type="PANTHER" id="PTHR11904">
    <property type="entry name" value="METHYLTHIOADENOSINE/PURINE NUCLEOSIDE PHOSPHORYLASE"/>
    <property type="match status" value="1"/>
</dbReference>
<dbReference type="UniPathway" id="UPA00606"/>
<dbReference type="InterPro" id="IPR000845">
    <property type="entry name" value="Nucleoside_phosphorylase_d"/>
</dbReference>
<dbReference type="AlphaFoldDB" id="A0A7V3KMS7"/>
<evidence type="ECO:0000313" key="8">
    <source>
        <dbReference type="EMBL" id="HGB35525.1"/>
    </source>
</evidence>
<dbReference type="NCBIfam" id="NF006054">
    <property type="entry name" value="PRK08202.1"/>
    <property type="match status" value="1"/>
</dbReference>
<dbReference type="GO" id="GO:0005737">
    <property type="term" value="C:cytoplasm"/>
    <property type="evidence" value="ECO:0007669"/>
    <property type="project" value="TreeGrafter"/>
</dbReference>
<organism evidence="8">
    <name type="scientific">candidate division WOR-3 bacterium</name>
    <dbReference type="NCBI Taxonomy" id="2052148"/>
    <lineage>
        <taxon>Bacteria</taxon>
        <taxon>Bacteria division WOR-3</taxon>
    </lineage>
</organism>
<comment type="similarity">
    <text evidence="2 5">Belongs to the PNP/MTAP phosphorylase family.</text>
</comment>
<dbReference type="CDD" id="cd09009">
    <property type="entry name" value="PNP-EcPNPII_like"/>
    <property type="match status" value="1"/>
</dbReference>
<dbReference type="GO" id="GO:0009116">
    <property type="term" value="P:nucleoside metabolic process"/>
    <property type="evidence" value="ECO:0007669"/>
    <property type="project" value="InterPro"/>
</dbReference>
<dbReference type="NCBIfam" id="TIGR01697">
    <property type="entry name" value="PNPH-PUNA-XAPA"/>
    <property type="match status" value="1"/>
</dbReference>
<evidence type="ECO:0000256" key="2">
    <source>
        <dbReference type="ARBA" id="ARBA00006751"/>
    </source>
</evidence>
<dbReference type="SUPFAM" id="SSF53167">
    <property type="entry name" value="Purine and uridine phosphorylases"/>
    <property type="match status" value="1"/>
</dbReference>
<feature type="binding site" evidence="6">
    <location>
        <position position="212"/>
    </location>
    <ligand>
        <name>phosphate</name>
        <dbReference type="ChEBI" id="CHEBI:43474"/>
    </ligand>
</feature>
<protein>
    <recommendedName>
        <fullName evidence="5">Purine nucleoside phosphorylase</fullName>
        <ecNumber evidence="5">2.4.2.1</ecNumber>
    </recommendedName>
    <alternativeName>
        <fullName evidence="5">Inosine-guanosine phosphorylase</fullName>
    </alternativeName>
</protein>
<feature type="binding site" evidence="6">
    <location>
        <position position="193"/>
    </location>
    <ligand>
        <name>a purine D-ribonucleoside</name>
        <dbReference type="ChEBI" id="CHEBI:142355"/>
    </ligand>
</feature>
<evidence type="ECO:0000256" key="3">
    <source>
        <dbReference type="ARBA" id="ARBA00022676"/>
    </source>
</evidence>
<dbReference type="InterPro" id="IPR011270">
    <property type="entry name" value="Pur_Nuc_Pase_Ino/Guo-sp"/>
</dbReference>
<evidence type="ECO:0000256" key="4">
    <source>
        <dbReference type="ARBA" id="ARBA00022679"/>
    </source>
</evidence>
<evidence type="ECO:0000256" key="1">
    <source>
        <dbReference type="ARBA" id="ARBA00005058"/>
    </source>
</evidence>
<dbReference type="InterPro" id="IPR011268">
    <property type="entry name" value="Purine_phosphorylase"/>
</dbReference>
<comment type="caution">
    <text evidence="8">The sequence shown here is derived from an EMBL/GenBank/DDBJ whole genome shotgun (WGS) entry which is preliminary data.</text>
</comment>
<feature type="domain" description="Nucleoside phosphorylase" evidence="7">
    <location>
        <begin position="24"/>
        <end position="270"/>
    </location>
</feature>
<feature type="binding site" evidence="6">
    <location>
        <position position="235"/>
    </location>
    <ligand>
        <name>a purine D-ribonucleoside</name>
        <dbReference type="ChEBI" id="CHEBI:142355"/>
    </ligand>
</feature>
<name>A0A7V3KMS7_UNCW3</name>
<sequence length="272" mass="30012">MKESEIIFKAVELLKSKGLNKVDVAIVLGSGLGPLADGVREIFRVKYNEIEGFPVSTVEGHEGVLIYGELEGKRVLVYKGRFHYYEGYSTRQATLPLRILKPLNAKVLILTNAAGGVVPLMKPGDIMLIRDHINLIPDNPLRGPNLEEFGPRFPSMHDAYDEELRRLAKKCAVEEGIFIREGVYVALQGPSLETPSEYLFVRAIGGDAVGMSTAPEVIVARHMGIKVLAFSIITNVANPYAPSLATHEEVLQVANEAGRKLEKIIRRVIRSL</sequence>
<dbReference type="Gene3D" id="3.40.50.1580">
    <property type="entry name" value="Nucleoside phosphorylase domain"/>
    <property type="match status" value="1"/>
</dbReference>
<gene>
    <name evidence="8" type="ORF">ENV38_01295</name>
</gene>
<evidence type="ECO:0000256" key="6">
    <source>
        <dbReference type="PIRSR" id="PIRSR000477-2"/>
    </source>
</evidence>
<comment type="pathway">
    <text evidence="1 5">Purine metabolism; purine nucleoside salvage.</text>
</comment>
<dbReference type="EC" id="2.4.2.1" evidence="5"/>
<feature type="binding site" evidence="6">
    <location>
        <position position="113"/>
    </location>
    <ligand>
        <name>phosphate</name>
        <dbReference type="ChEBI" id="CHEBI:43474"/>
    </ligand>
</feature>
<dbReference type="GO" id="GO:0004731">
    <property type="term" value="F:purine-nucleoside phosphorylase activity"/>
    <property type="evidence" value="ECO:0007669"/>
    <property type="project" value="UniProtKB-EC"/>
</dbReference>
<evidence type="ECO:0000259" key="7">
    <source>
        <dbReference type="Pfam" id="PF01048"/>
    </source>
</evidence>
<keyword evidence="3 5" id="KW-0328">Glycosyltransferase</keyword>
<dbReference type="PANTHER" id="PTHR11904:SF9">
    <property type="entry name" value="PURINE NUCLEOSIDE PHOSPHORYLASE-RELATED"/>
    <property type="match status" value="1"/>
</dbReference>
<feature type="binding site" evidence="6">
    <location>
        <begin position="81"/>
        <end position="83"/>
    </location>
    <ligand>
        <name>phosphate</name>
        <dbReference type="ChEBI" id="CHEBI:43474"/>
    </ligand>
</feature>
<reference evidence="8" key="1">
    <citation type="journal article" date="2020" name="mSystems">
        <title>Genome- and Community-Level Interaction Insights into Carbon Utilization and Element Cycling Functions of Hydrothermarchaeota in Hydrothermal Sediment.</title>
        <authorList>
            <person name="Zhou Z."/>
            <person name="Liu Y."/>
            <person name="Xu W."/>
            <person name="Pan J."/>
            <person name="Luo Z.H."/>
            <person name="Li M."/>
        </authorList>
    </citation>
    <scope>NUCLEOTIDE SEQUENCE [LARGE SCALE GENOMIC DNA]</scope>
    <source>
        <strain evidence="8">SpSt-754</strain>
    </source>
</reference>
<accession>A0A7V3KMS7</accession>
<proteinExistence type="inferred from homology"/>
<feature type="binding site" evidence="6">
    <location>
        <position position="30"/>
    </location>
    <ligand>
        <name>phosphate</name>
        <dbReference type="ChEBI" id="CHEBI:43474"/>
    </ligand>
</feature>